<proteinExistence type="predicted"/>
<keyword evidence="2" id="KW-1185">Reference proteome</keyword>
<name>A0ABD0LRN3_9CAEN</name>
<protein>
    <submittedName>
        <fullName evidence="1">Uncharacterized protein</fullName>
    </submittedName>
</protein>
<sequence length="93" mass="10457">LHTSASPTQTSVTHVNKRVPRAVTMHHFPGFSSTAKQRDISIHVQRKTGLKQHTRPECFNNGQESDCLVTVRCNQQSITRHSNHGQSQLSQDI</sequence>
<evidence type="ECO:0000313" key="2">
    <source>
        <dbReference type="Proteomes" id="UP001519460"/>
    </source>
</evidence>
<gene>
    <name evidence="1" type="ORF">BaRGS_00006682</name>
</gene>
<evidence type="ECO:0000313" key="1">
    <source>
        <dbReference type="EMBL" id="KAK7501930.1"/>
    </source>
</evidence>
<reference evidence="1 2" key="1">
    <citation type="journal article" date="2023" name="Sci. Data">
        <title>Genome assembly of the Korean intertidal mud-creeper Batillaria attramentaria.</title>
        <authorList>
            <person name="Patra A.K."/>
            <person name="Ho P.T."/>
            <person name="Jun S."/>
            <person name="Lee S.J."/>
            <person name="Kim Y."/>
            <person name="Won Y.J."/>
        </authorList>
    </citation>
    <scope>NUCLEOTIDE SEQUENCE [LARGE SCALE GENOMIC DNA]</scope>
    <source>
        <strain evidence="1">Wonlab-2016</strain>
    </source>
</reference>
<feature type="non-terminal residue" evidence="1">
    <location>
        <position position="93"/>
    </location>
</feature>
<dbReference type="AlphaFoldDB" id="A0ABD0LRN3"/>
<feature type="non-terminal residue" evidence="1">
    <location>
        <position position="1"/>
    </location>
</feature>
<organism evidence="1 2">
    <name type="scientific">Batillaria attramentaria</name>
    <dbReference type="NCBI Taxonomy" id="370345"/>
    <lineage>
        <taxon>Eukaryota</taxon>
        <taxon>Metazoa</taxon>
        <taxon>Spiralia</taxon>
        <taxon>Lophotrochozoa</taxon>
        <taxon>Mollusca</taxon>
        <taxon>Gastropoda</taxon>
        <taxon>Caenogastropoda</taxon>
        <taxon>Sorbeoconcha</taxon>
        <taxon>Cerithioidea</taxon>
        <taxon>Batillariidae</taxon>
        <taxon>Batillaria</taxon>
    </lineage>
</organism>
<accession>A0ABD0LRN3</accession>
<dbReference type="Proteomes" id="UP001519460">
    <property type="component" value="Unassembled WGS sequence"/>
</dbReference>
<comment type="caution">
    <text evidence="1">The sequence shown here is derived from an EMBL/GenBank/DDBJ whole genome shotgun (WGS) entry which is preliminary data.</text>
</comment>
<dbReference type="EMBL" id="JACVVK020000028">
    <property type="protein sequence ID" value="KAK7501930.1"/>
    <property type="molecule type" value="Genomic_DNA"/>
</dbReference>